<dbReference type="InterPro" id="IPR057506">
    <property type="entry name" value="C2_GPCPD1"/>
</dbReference>
<dbReference type="Pfam" id="PF03009">
    <property type="entry name" value="GDPD"/>
    <property type="match status" value="1"/>
</dbReference>
<evidence type="ECO:0000256" key="1">
    <source>
        <dbReference type="ARBA" id="ARBA00022737"/>
    </source>
</evidence>
<dbReference type="Proteomes" id="UP000037751">
    <property type="component" value="Unassembled WGS sequence"/>
</dbReference>
<dbReference type="SUPFAM" id="SSF51695">
    <property type="entry name" value="PLC-like phosphodiesterases"/>
    <property type="match status" value="1"/>
</dbReference>
<dbReference type="EMBL" id="LGAV01000001">
    <property type="protein sequence ID" value="KOS16462.1"/>
    <property type="molecule type" value="Genomic_DNA"/>
</dbReference>
<dbReference type="InterPro" id="IPR030395">
    <property type="entry name" value="GP_PDE_dom"/>
</dbReference>
<dbReference type="Pfam" id="PF03105">
    <property type="entry name" value="SPX"/>
    <property type="match status" value="2"/>
</dbReference>
<keyword evidence="2 3" id="KW-0040">ANK repeat</keyword>
<dbReference type="GeneID" id="28729647"/>
<gene>
    <name evidence="7" type="ORF">Malapachy_3298</name>
</gene>
<name>A0A0M9VRC2_9BASI</name>
<dbReference type="PANTHER" id="PTHR24198:SF165">
    <property type="entry name" value="ANKYRIN REPEAT-CONTAINING PROTEIN-RELATED"/>
    <property type="match status" value="1"/>
</dbReference>
<evidence type="ECO:0000256" key="4">
    <source>
        <dbReference type="SAM" id="MobiDB-lite"/>
    </source>
</evidence>
<evidence type="ECO:0000256" key="3">
    <source>
        <dbReference type="PROSITE-ProRule" id="PRU00023"/>
    </source>
</evidence>
<keyword evidence="1" id="KW-0677">Repeat</keyword>
<dbReference type="InterPro" id="IPR004331">
    <property type="entry name" value="SPX_dom"/>
</dbReference>
<dbReference type="SUPFAM" id="SSF48403">
    <property type="entry name" value="Ankyrin repeat"/>
    <property type="match status" value="1"/>
</dbReference>
<feature type="domain" description="GP-PDE" evidence="6">
    <location>
        <begin position="825"/>
        <end position="1120"/>
    </location>
</feature>
<dbReference type="STRING" id="77020.A0A0M9VRC2"/>
<evidence type="ECO:0000313" key="8">
    <source>
        <dbReference type="Proteomes" id="UP000037751"/>
    </source>
</evidence>
<dbReference type="Pfam" id="PF12796">
    <property type="entry name" value="Ank_2"/>
    <property type="match status" value="3"/>
</dbReference>
<dbReference type="RefSeq" id="XP_017994094.1">
    <property type="nucleotide sequence ID" value="XM_018137771.1"/>
</dbReference>
<dbReference type="PANTHER" id="PTHR24198">
    <property type="entry name" value="ANKYRIN REPEAT AND PROTEIN KINASE DOMAIN-CONTAINING PROTEIN"/>
    <property type="match status" value="1"/>
</dbReference>
<feature type="domain" description="SPX" evidence="5">
    <location>
        <begin position="1"/>
        <end position="183"/>
    </location>
</feature>
<feature type="repeat" description="ANK" evidence="3">
    <location>
        <begin position="554"/>
        <end position="583"/>
    </location>
</feature>
<dbReference type="CDD" id="cd14483">
    <property type="entry name" value="SPX_PHO81_NUC-2_like"/>
    <property type="match status" value="1"/>
</dbReference>
<dbReference type="InterPro" id="IPR002110">
    <property type="entry name" value="Ankyrin_rpt"/>
</dbReference>
<feature type="repeat" description="ANK" evidence="3">
    <location>
        <begin position="517"/>
        <end position="549"/>
    </location>
</feature>
<dbReference type="Pfam" id="PF25329">
    <property type="entry name" value="C2_GDE1"/>
    <property type="match status" value="1"/>
</dbReference>
<evidence type="ECO:0000313" key="7">
    <source>
        <dbReference type="EMBL" id="KOS16462.1"/>
    </source>
</evidence>
<dbReference type="SMART" id="SM00248">
    <property type="entry name" value="ANK"/>
    <property type="match status" value="7"/>
</dbReference>
<dbReference type="InterPro" id="IPR017946">
    <property type="entry name" value="PLC-like_Pdiesterase_TIM-brl"/>
</dbReference>
<dbReference type="OrthoDB" id="1577640at2759"/>
<dbReference type="InterPro" id="IPR036770">
    <property type="entry name" value="Ankyrin_rpt-contain_sf"/>
</dbReference>
<evidence type="ECO:0000259" key="6">
    <source>
        <dbReference type="PROSITE" id="PS51704"/>
    </source>
</evidence>
<feature type="repeat" description="ANK" evidence="3">
    <location>
        <begin position="485"/>
        <end position="517"/>
    </location>
</feature>
<dbReference type="AlphaFoldDB" id="A0A0M9VRC2"/>
<sequence>MKFGKQILSQQISGWGSYYLDYKFLKKIINSLEKGRLSDAALFATSVRPSEDTTKEPLLPIDSPGSDLQVHKAAFFFRLERELEKINEFYLQKESELRARLSTLVSKKRHLIALATYSTGGATARRFTRETPSLVVLLEGFRYFEKDLAKLQQFIEINATGFRKILKKWDKRFKSQTKELYLERQVEVQPCFNREFIAEMSDIASASILQLESLADGHELPAAKYSSEKALLRGSLPFSAANLPEGMLLMDDDENVEDFLFKSEQPMDFEAQRSSDAKTDAVAEMEERISSAIREGRIQDVRTIMEEAQMHVSQDMEDAMGKKAAKAEAMDPNGPVNTALSHQLWRALISASAESVQAAVDADLPNYDFVDDINARTALHLSAVANQLALCKACVEHGVDPRRLDVYGREALAYAAMHGHTEVVAYLLSLPQAVADKGGIVNRLDLDGFSPLIHAIVRGHTDVVRLCLNFLRSMDAELPGKSESSDLSPLAIAAQRGYVEITRLLLEYGAKVEANTEGLMPQTLAARSGHKECLQLLIDANVDINATEKGTLCTPLFYAAEYGHAACVDMLLKAGASIEHVDEKGRHAVFYAAWYGWRECTLMLLEAHKKASSSLLPKSAHEPPAPGGPSMESDLDMEIDGIPSLHLPPPIIPFRTYGHNYLDKRFLLCFTLSNTSIVLHRPSAGDRPDIFPGLSSSLKLVVTPRGGGSNAQVAIPHTIVLPMADEREEITFQLSDSDQFYLECELFPTFGSARIAKAVLLPEVLSRLQRRTAIQLPLLDWQLSVVGHIRFFLECVCPYGSVQLQIGGRVETYWKSTLPGNNNPPLVVPPPTQTGFVGRTDGHDSHDTSSYVTASSLSGNYLRVKVQFTRDLVPVVCMSATLPVPVWGPRVAQVTVAEMQDIATKTSHNWDLPDDVTFYTLHDWEKKLSHSLVTLEHLLATLPLSIGVALEVEMDTDVKQSLNDCIDATLHAVYEAAGREKRSRRIFFSSAVPSACVALNWKQPNYAVFFINKATLAADSSAHTLPPEADPRQSSIAEAVRFAKGNNLLGVMMDASILESVPELVPAVKAASLLLITLSRPDPTSELAQISAQGLLGAPAIGNQHVFDGFLENNIIECTM</sequence>
<proteinExistence type="predicted"/>
<dbReference type="PROSITE" id="PS51382">
    <property type="entry name" value="SPX"/>
    <property type="match status" value="1"/>
</dbReference>
<keyword evidence="8" id="KW-1185">Reference proteome</keyword>
<dbReference type="PROSITE" id="PS50297">
    <property type="entry name" value="ANK_REP_REGION"/>
    <property type="match status" value="3"/>
</dbReference>
<feature type="region of interest" description="Disordered" evidence="4">
    <location>
        <begin position="615"/>
        <end position="634"/>
    </location>
</feature>
<organism evidence="7 8">
    <name type="scientific">Malassezia pachydermatis</name>
    <dbReference type="NCBI Taxonomy" id="77020"/>
    <lineage>
        <taxon>Eukaryota</taxon>
        <taxon>Fungi</taxon>
        <taxon>Dikarya</taxon>
        <taxon>Basidiomycota</taxon>
        <taxon>Ustilaginomycotina</taxon>
        <taxon>Malasseziomycetes</taxon>
        <taxon>Malasseziales</taxon>
        <taxon>Malasseziaceae</taxon>
        <taxon>Malassezia</taxon>
    </lineage>
</organism>
<dbReference type="Gene3D" id="3.20.20.190">
    <property type="entry name" value="Phosphatidylinositol (PI) phosphodiesterase"/>
    <property type="match status" value="1"/>
</dbReference>
<dbReference type="VEuPathDB" id="FungiDB:Malapachy_3298"/>
<dbReference type="PROSITE" id="PS50088">
    <property type="entry name" value="ANK_REPEAT"/>
    <property type="match status" value="3"/>
</dbReference>
<comment type="caution">
    <text evidence="7">The sequence shown here is derived from an EMBL/GenBank/DDBJ whole genome shotgun (WGS) entry which is preliminary data.</text>
</comment>
<accession>A0A0M9VRC2</accession>
<evidence type="ECO:0000256" key="2">
    <source>
        <dbReference type="ARBA" id="ARBA00023043"/>
    </source>
</evidence>
<dbReference type="GO" id="GO:0006629">
    <property type="term" value="P:lipid metabolic process"/>
    <property type="evidence" value="ECO:0007669"/>
    <property type="project" value="InterPro"/>
</dbReference>
<dbReference type="PROSITE" id="PS51704">
    <property type="entry name" value="GP_PDE"/>
    <property type="match status" value="1"/>
</dbReference>
<evidence type="ECO:0000259" key="5">
    <source>
        <dbReference type="PROSITE" id="PS51382"/>
    </source>
</evidence>
<protein>
    <submittedName>
        <fullName evidence="7">Pho81-cyclin-dependent kinase inhibitor</fullName>
    </submittedName>
</protein>
<dbReference type="Gene3D" id="1.25.40.20">
    <property type="entry name" value="Ankyrin repeat-containing domain"/>
    <property type="match status" value="3"/>
</dbReference>
<dbReference type="GO" id="GO:0008081">
    <property type="term" value="F:phosphoric diester hydrolase activity"/>
    <property type="evidence" value="ECO:0007669"/>
    <property type="project" value="InterPro"/>
</dbReference>
<reference evidence="7 8" key="1">
    <citation type="submission" date="2015-07" db="EMBL/GenBank/DDBJ databases">
        <title>Draft Genome Sequence of Malassezia furfur CBS1878 and Malassezia pachydermatis CBS1879.</title>
        <authorList>
            <person name="Triana S."/>
            <person name="Ohm R."/>
            <person name="Gonzalez A."/>
            <person name="DeCock H."/>
            <person name="Restrepo S."/>
            <person name="Celis A."/>
        </authorList>
    </citation>
    <scope>NUCLEOTIDE SEQUENCE [LARGE SCALE GENOMIC DNA]</scope>
    <source>
        <strain evidence="7 8">CBS 1879</strain>
    </source>
</reference>